<evidence type="ECO:0000313" key="2">
    <source>
        <dbReference type="Proteomes" id="UP001218895"/>
    </source>
</evidence>
<keyword evidence="2" id="KW-1185">Reference proteome</keyword>
<dbReference type="KEGG" id="manq:L1994_05860"/>
<gene>
    <name evidence="1" type="ORF">L1994_05860</name>
</gene>
<reference evidence="1" key="1">
    <citation type="submission" date="2022-01" db="EMBL/GenBank/DDBJ databases">
        <title>Complete genome of Methanomicrobium antiquum DSM 21220.</title>
        <authorList>
            <person name="Chen S.-C."/>
            <person name="You Y.-T."/>
            <person name="Zhou Y.-Z."/>
            <person name="Lai M.-C."/>
        </authorList>
    </citation>
    <scope>NUCLEOTIDE SEQUENCE</scope>
    <source>
        <strain evidence="1">DSM 21220</strain>
    </source>
</reference>
<organism evidence="1 2">
    <name type="scientific">Methanomicrobium antiquum</name>
    <dbReference type="NCBI Taxonomy" id="487686"/>
    <lineage>
        <taxon>Archaea</taxon>
        <taxon>Methanobacteriati</taxon>
        <taxon>Methanobacteriota</taxon>
        <taxon>Stenosarchaea group</taxon>
        <taxon>Methanomicrobia</taxon>
        <taxon>Methanomicrobiales</taxon>
        <taxon>Methanomicrobiaceae</taxon>
        <taxon>Methanomicrobium</taxon>
    </lineage>
</organism>
<name>A0AAF0FSN2_9EURY</name>
<dbReference type="RefSeq" id="WP_278100746.1">
    <property type="nucleotide sequence ID" value="NZ_CP091092.1"/>
</dbReference>
<protein>
    <submittedName>
        <fullName evidence="1">Uncharacterized protein</fullName>
    </submittedName>
</protein>
<dbReference type="AlphaFoldDB" id="A0AAF0FSN2"/>
<dbReference type="Proteomes" id="UP001218895">
    <property type="component" value="Chromosome"/>
</dbReference>
<dbReference type="EMBL" id="CP091092">
    <property type="protein sequence ID" value="WFN37907.1"/>
    <property type="molecule type" value="Genomic_DNA"/>
</dbReference>
<accession>A0AAF0FSN2</accession>
<dbReference type="GeneID" id="79949904"/>
<proteinExistence type="predicted"/>
<evidence type="ECO:0000313" key="1">
    <source>
        <dbReference type="EMBL" id="WFN37907.1"/>
    </source>
</evidence>
<sequence>MDKIFLYYGPKKGFEELLEKEIKEKETRTTLSVAIRKTDELIKKVTMIHKTESKPEEEDEEEKIIQIEEKIKIDIGHLISYSDEYSSVKEHAILNFDEFLSSLKINKLFLQNTPKHIADLLNNSYSEITTDEVYSYPSIDESKIYEIYSNFEKRIIGQEKVKKNC</sequence>